<keyword evidence="2" id="KW-0964">Secreted</keyword>
<dbReference type="PROSITE" id="PS50842">
    <property type="entry name" value="EXPANSIN_EG45"/>
    <property type="match status" value="1"/>
</dbReference>
<evidence type="ECO:0000256" key="1">
    <source>
        <dbReference type="ARBA" id="ARBA00004613"/>
    </source>
</evidence>
<comment type="caution">
    <text evidence="7">The sequence shown here is derived from an EMBL/GenBank/DDBJ whole genome shotgun (WGS) entry which is preliminary data.</text>
</comment>
<dbReference type="InterPro" id="IPR007112">
    <property type="entry name" value="Expansin/allergen_DPBB_dom"/>
</dbReference>
<feature type="signal peptide" evidence="4">
    <location>
        <begin position="1"/>
        <end position="19"/>
    </location>
</feature>
<dbReference type="PROSITE" id="PS51257">
    <property type="entry name" value="PROKAR_LIPOPROTEIN"/>
    <property type="match status" value="1"/>
</dbReference>
<feature type="domain" description="Expansin-like CBD" evidence="6">
    <location>
        <begin position="158"/>
        <end position="241"/>
    </location>
</feature>
<dbReference type="AlphaFoldDB" id="A0A8T3AXN7"/>
<dbReference type="SMR" id="A0A8T3AXN7"/>
<evidence type="ECO:0000256" key="3">
    <source>
        <dbReference type="RuleBase" id="RU003460"/>
    </source>
</evidence>
<reference evidence="7" key="1">
    <citation type="journal article" date="2022" name="Front. Genet.">
        <title>Chromosome-Scale Assembly of the Dendrobium nobile Genome Provides Insights Into the Molecular Mechanism of the Biosynthesis of the Medicinal Active Ingredient of Dendrobium.</title>
        <authorList>
            <person name="Xu Q."/>
            <person name="Niu S.-C."/>
            <person name="Li K.-L."/>
            <person name="Zheng P.-J."/>
            <person name="Zhang X.-J."/>
            <person name="Jia Y."/>
            <person name="Liu Y."/>
            <person name="Niu Y.-X."/>
            <person name="Yu L.-H."/>
            <person name="Chen D.-F."/>
            <person name="Zhang G.-Q."/>
        </authorList>
    </citation>
    <scope>NUCLEOTIDE SEQUENCE</scope>
    <source>
        <tissue evidence="7">Leaf</tissue>
    </source>
</reference>
<evidence type="ECO:0000256" key="4">
    <source>
        <dbReference type="SAM" id="SignalP"/>
    </source>
</evidence>
<dbReference type="SUPFAM" id="SSF50685">
    <property type="entry name" value="Barwin-like endoglucanases"/>
    <property type="match status" value="1"/>
</dbReference>
<evidence type="ECO:0000313" key="8">
    <source>
        <dbReference type="Proteomes" id="UP000829196"/>
    </source>
</evidence>
<comment type="similarity">
    <text evidence="3">Belongs to the expansin family.</text>
</comment>
<evidence type="ECO:0000259" key="6">
    <source>
        <dbReference type="PROSITE" id="PS50843"/>
    </source>
</evidence>
<dbReference type="Gene3D" id="2.60.40.760">
    <property type="entry name" value="Expansin, cellulose-binding-like domain"/>
    <property type="match status" value="1"/>
</dbReference>
<evidence type="ECO:0000256" key="2">
    <source>
        <dbReference type="ARBA" id="ARBA00022525"/>
    </source>
</evidence>
<dbReference type="PANTHER" id="PTHR31692:SF4">
    <property type="entry name" value="EXPANSIN-LIKE A1-RELATED"/>
    <property type="match status" value="1"/>
</dbReference>
<dbReference type="PROSITE" id="PS50843">
    <property type="entry name" value="EXPANSIN_CBD"/>
    <property type="match status" value="1"/>
</dbReference>
<organism evidence="7 8">
    <name type="scientific">Dendrobium nobile</name>
    <name type="common">Orchid</name>
    <dbReference type="NCBI Taxonomy" id="94219"/>
    <lineage>
        <taxon>Eukaryota</taxon>
        <taxon>Viridiplantae</taxon>
        <taxon>Streptophyta</taxon>
        <taxon>Embryophyta</taxon>
        <taxon>Tracheophyta</taxon>
        <taxon>Spermatophyta</taxon>
        <taxon>Magnoliopsida</taxon>
        <taxon>Liliopsida</taxon>
        <taxon>Asparagales</taxon>
        <taxon>Orchidaceae</taxon>
        <taxon>Epidendroideae</taxon>
        <taxon>Malaxideae</taxon>
        <taxon>Dendrobiinae</taxon>
        <taxon>Dendrobium</taxon>
    </lineage>
</organism>
<evidence type="ECO:0000259" key="5">
    <source>
        <dbReference type="PROSITE" id="PS50842"/>
    </source>
</evidence>
<dbReference type="PANTHER" id="PTHR31692">
    <property type="entry name" value="EXPANSIN-B3"/>
    <property type="match status" value="1"/>
</dbReference>
<feature type="domain" description="Expansin-like EG45" evidence="5">
    <location>
        <begin position="40"/>
        <end position="144"/>
    </location>
</feature>
<dbReference type="SUPFAM" id="SSF49590">
    <property type="entry name" value="PHL pollen allergen"/>
    <property type="match status" value="1"/>
</dbReference>
<dbReference type="PRINTS" id="PR01225">
    <property type="entry name" value="EXPANSNFAMLY"/>
</dbReference>
<dbReference type="Proteomes" id="UP000829196">
    <property type="component" value="Unassembled WGS sequence"/>
</dbReference>
<evidence type="ECO:0000313" key="7">
    <source>
        <dbReference type="EMBL" id="KAI0500890.1"/>
    </source>
</evidence>
<dbReference type="Pfam" id="PF01357">
    <property type="entry name" value="Expansin_C"/>
    <property type="match status" value="1"/>
</dbReference>
<dbReference type="InterPro" id="IPR007118">
    <property type="entry name" value="Expan_Lol_pI"/>
</dbReference>
<evidence type="ECO:0008006" key="9">
    <source>
        <dbReference type="Google" id="ProtNLM"/>
    </source>
</evidence>
<sequence>MKLFAFFVVFPFIFSLATACDRCVHKSKAAAFSSSSSLSAGACGYGSLALNFNGGFVAAANSEIFRDGVGCGSCFQIRCRNRELCNRAGVKVVVTELNKSNSSDFGLGVRAFAAMARPGKADGLKRLVITDVEHKRIPCEYQNKNLSIRVEESSRRPSLLTVKLIYQGGQTDIVAVDVARVGSPAWQFMTRSYGPVWTTSRAPGGPLQFRFVVTAGYDGKWVWAEQAVLPAEWRSGEVYDAGVQISDIAQEGCSPCDTQEWR</sequence>
<accession>A0A8T3AXN7</accession>
<gene>
    <name evidence="7" type="ORF">KFK09_019108</name>
</gene>
<dbReference type="Gene3D" id="2.40.40.10">
    <property type="entry name" value="RlpA-like domain"/>
    <property type="match status" value="1"/>
</dbReference>
<dbReference type="OrthoDB" id="5823761at2759"/>
<proteinExistence type="inferred from homology"/>
<dbReference type="EMBL" id="JAGYWB010000013">
    <property type="protein sequence ID" value="KAI0500890.1"/>
    <property type="molecule type" value="Genomic_DNA"/>
</dbReference>
<dbReference type="InterPro" id="IPR036908">
    <property type="entry name" value="RlpA-like_sf"/>
</dbReference>
<feature type="chain" id="PRO_5035892647" description="Expansin-like A2" evidence="4">
    <location>
        <begin position="20"/>
        <end position="262"/>
    </location>
</feature>
<protein>
    <recommendedName>
        <fullName evidence="9">Expansin-like A2</fullName>
    </recommendedName>
</protein>
<dbReference type="InterPro" id="IPR036749">
    <property type="entry name" value="Expansin_CBD_sf"/>
</dbReference>
<dbReference type="InterPro" id="IPR007117">
    <property type="entry name" value="Expansin_CBD"/>
</dbReference>
<comment type="subcellular location">
    <subcellularLocation>
        <location evidence="1">Secreted</location>
    </subcellularLocation>
</comment>
<dbReference type="GO" id="GO:0005576">
    <property type="term" value="C:extracellular region"/>
    <property type="evidence" value="ECO:0007669"/>
    <property type="project" value="UniProtKB-SubCell"/>
</dbReference>
<keyword evidence="4" id="KW-0732">Signal</keyword>
<name>A0A8T3AXN7_DENNO</name>
<keyword evidence="8" id="KW-1185">Reference proteome</keyword>